<reference evidence="1 2" key="1">
    <citation type="journal article" date="2016" name="Nat. Commun.">
        <title>Thousands of microbial genomes shed light on interconnected biogeochemical processes in an aquifer system.</title>
        <authorList>
            <person name="Anantharaman K."/>
            <person name="Brown C.T."/>
            <person name="Hug L.A."/>
            <person name="Sharon I."/>
            <person name="Castelle C.J."/>
            <person name="Probst A.J."/>
            <person name="Thomas B.C."/>
            <person name="Singh A."/>
            <person name="Wilkins M.J."/>
            <person name="Karaoz U."/>
            <person name="Brodie E.L."/>
            <person name="Williams K.H."/>
            <person name="Hubbard S.S."/>
            <person name="Banfield J.F."/>
        </authorList>
    </citation>
    <scope>NUCLEOTIDE SEQUENCE [LARGE SCALE GENOMIC DNA]</scope>
</reference>
<evidence type="ECO:0000313" key="1">
    <source>
        <dbReference type="EMBL" id="OGG50177.1"/>
    </source>
</evidence>
<dbReference type="Proteomes" id="UP000178370">
    <property type="component" value="Unassembled WGS sequence"/>
</dbReference>
<name>A0A1F6CM93_9BACT</name>
<accession>A0A1F6CM93</accession>
<proteinExistence type="predicted"/>
<evidence type="ECO:0000313" key="2">
    <source>
        <dbReference type="Proteomes" id="UP000178370"/>
    </source>
</evidence>
<dbReference type="EMBL" id="MFKV01000017">
    <property type="protein sequence ID" value="OGG50177.1"/>
    <property type="molecule type" value="Genomic_DNA"/>
</dbReference>
<comment type="caution">
    <text evidence="1">The sequence shown here is derived from an EMBL/GenBank/DDBJ whole genome shotgun (WGS) entry which is preliminary data.</text>
</comment>
<dbReference type="AlphaFoldDB" id="A0A1F6CM93"/>
<organism evidence="1 2">
    <name type="scientific">Candidatus Kaiserbacteria bacterium RIFCSPHIGHO2_01_FULL_54_36</name>
    <dbReference type="NCBI Taxonomy" id="1798482"/>
    <lineage>
        <taxon>Bacteria</taxon>
        <taxon>Candidatus Kaiseribacteriota</taxon>
    </lineage>
</organism>
<gene>
    <name evidence="1" type="ORF">A2763_00470</name>
</gene>
<protein>
    <submittedName>
        <fullName evidence="1">Uncharacterized protein</fullName>
    </submittedName>
</protein>
<sequence length="125" mass="14677">MEVVMKPNVRYYKILAIIRLSKDSQQRIYRGAIISSKVELSRAYLRSNPGRELLMVRFLLKFDGPSWDVDREKRGWTSLVVRFDDDLRSKIGAWFNKKAKNISETRLVADPIEVEMDLENTYIHA</sequence>